<gene>
    <name evidence="6" type="ORF">SAE02_47760</name>
</gene>
<keyword evidence="7" id="KW-1185">Reference proteome</keyword>
<evidence type="ECO:0000259" key="4">
    <source>
        <dbReference type="Pfam" id="PF01515"/>
    </source>
</evidence>
<organism evidence="6 7">
    <name type="scientific">Skermanella aerolata</name>
    <dbReference type="NCBI Taxonomy" id="393310"/>
    <lineage>
        <taxon>Bacteria</taxon>
        <taxon>Pseudomonadati</taxon>
        <taxon>Pseudomonadota</taxon>
        <taxon>Alphaproteobacteria</taxon>
        <taxon>Rhodospirillales</taxon>
        <taxon>Azospirillaceae</taxon>
        <taxon>Skermanella</taxon>
    </lineage>
</organism>
<dbReference type="RefSeq" id="WP_044430593.1">
    <property type="nucleotide sequence ID" value="NZ_BJYZ01000022.1"/>
</dbReference>
<dbReference type="Pfam" id="PF01515">
    <property type="entry name" value="PTA_PTB"/>
    <property type="match status" value="1"/>
</dbReference>
<name>A0A512DVY2_9PROT</name>
<keyword evidence="1 6" id="KW-0808">Transferase</keyword>
<dbReference type="Pfam" id="PF01575">
    <property type="entry name" value="MaoC_dehydratas"/>
    <property type="match status" value="1"/>
</dbReference>
<dbReference type="OrthoDB" id="9800237at2"/>
<dbReference type="EMBL" id="BJYZ01000022">
    <property type="protein sequence ID" value="GEO40628.1"/>
    <property type="molecule type" value="Genomic_DNA"/>
</dbReference>
<dbReference type="InterPro" id="IPR002505">
    <property type="entry name" value="PTA_PTB"/>
</dbReference>
<dbReference type="FunFam" id="3.10.129.10:FF:000042">
    <property type="entry name" value="MaoC domain protein dehydratase"/>
    <property type="match status" value="1"/>
</dbReference>
<dbReference type="CDD" id="cd03449">
    <property type="entry name" value="R_hydratase"/>
    <property type="match status" value="1"/>
</dbReference>
<accession>A0A512DVY2</accession>
<dbReference type="NCBIfam" id="NF006045">
    <property type="entry name" value="PRK08190.1"/>
    <property type="match status" value="1"/>
</dbReference>
<dbReference type="AlphaFoldDB" id="A0A512DVY2"/>
<comment type="caution">
    <text evidence="6">The sequence shown here is derived from an EMBL/GenBank/DDBJ whole genome shotgun (WGS) entry which is preliminary data.</text>
</comment>
<evidence type="ECO:0000256" key="2">
    <source>
        <dbReference type="ARBA" id="ARBA00023239"/>
    </source>
</evidence>
<dbReference type="Gene3D" id="3.10.129.10">
    <property type="entry name" value="Hotdog Thioesterase"/>
    <property type="match status" value="1"/>
</dbReference>
<dbReference type="SUPFAM" id="SSF54637">
    <property type="entry name" value="Thioesterase/thiol ester dehydrase-isomerase"/>
    <property type="match status" value="1"/>
</dbReference>
<evidence type="ECO:0000313" key="6">
    <source>
        <dbReference type="EMBL" id="GEO40628.1"/>
    </source>
</evidence>
<keyword evidence="2" id="KW-0456">Lyase</keyword>
<evidence type="ECO:0000256" key="1">
    <source>
        <dbReference type="ARBA" id="ARBA00022679"/>
    </source>
</evidence>
<dbReference type="InterPro" id="IPR029069">
    <property type="entry name" value="HotDog_dom_sf"/>
</dbReference>
<feature type="domain" description="Phosphate acetyl/butaryl transferase" evidence="4">
    <location>
        <begin position="252"/>
        <end position="466"/>
    </location>
</feature>
<sequence>MDTFQPEKPVSAPVASGLVENVTYDEITIGQTASLSRVLDHKDIELFARVSGDTNPAHLDAAYAAETIFKGVIGHGIWSASIVSAVLGTCLPGPGAIYLSQDLRFRRPVRPGDRITATVTAKEKRDDKKIVVFGCEVVNQTGEVVLSGDATVIAPSHKVIRPRIHLHELRVLDHAGHDALLAKCQGLEPIRAAVVFPTDEVSLRGAVEAADAGLIVPLLVGPETVIRAVAERHGLDLSAAVIVPAADPVTAATVSVGLVRDGQAEALMKGNLHSDILLGEVVRRDSGLRTGRKVSHVFVMHVPGRVSSLLVTDAAVLMYPTLDEKVDIAQNAIDLAHVLGIDVPRVAVLSAVETVSSKIPSTLDAASLTVMAARGQIRGAVVDGPLAFDNAVDPEAARIKGIKSEVAGRADILLVPNFEAGNMVAKELSKIAQADGAGVVMGARCPIVLTSRSDDERTRVASCAVAVLVAHARRGG</sequence>
<dbReference type="PANTHER" id="PTHR43356">
    <property type="entry name" value="PHOSPHATE ACETYLTRANSFERASE"/>
    <property type="match status" value="1"/>
</dbReference>
<dbReference type="NCBIfam" id="NF008852">
    <property type="entry name" value="PRK11890.1"/>
    <property type="match status" value="1"/>
</dbReference>
<dbReference type="Gene3D" id="3.40.718.10">
    <property type="entry name" value="Isopropylmalate Dehydrogenase"/>
    <property type="match status" value="1"/>
</dbReference>
<evidence type="ECO:0000256" key="3">
    <source>
        <dbReference type="ARBA" id="ARBA00023315"/>
    </source>
</evidence>
<dbReference type="PANTHER" id="PTHR43356:SF2">
    <property type="entry name" value="PHOSPHATE ACETYLTRANSFERASE"/>
    <property type="match status" value="1"/>
</dbReference>
<dbReference type="InterPro" id="IPR050500">
    <property type="entry name" value="Phos_Acetyltrans/Butyryltrans"/>
</dbReference>
<evidence type="ECO:0000313" key="7">
    <source>
        <dbReference type="Proteomes" id="UP000321523"/>
    </source>
</evidence>
<feature type="domain" description="MaoC-like" evidence="5">
    <location>
        <begin position="35"/>
        <end position="131"/>
    </location>
</feature>
<dbReference type="InterPro" id="IPR002539">
    <property type="entry name" value="MaoC-like_dom"/>
</dbReference>
<keyword evidence="3" id="KW-0012">Acyltransferase</keyword>
<reference evidence="6 7" key="1">
    <citation type="submission" date="2019-07" db="EMBL/GenBank/DDBJ databases">
        <title>Whole genome shotgun sequence of Skermanella aerolata NBRC 106429.</title>
        <authorList>
            <person name="Hosoyama A."/>
            <person name="Uohara A."/>
            <person name="Ohji S."/>
            <person name="Ichikawa N."/>
        </authorList>
    </citation>
    <scope>NUCLEOTIDE SEQUENCE [LARGE SCALE GENOMIC DNA]</scope>
    <source>
        <strain evidence="6 7">NBRC 106429</strain>
    </source>
</reference>
<dbReference type="GO" id="GO:0016746">
    <property type="term" value="F:acyltransferase activity"/>
    <property type="evidence" value="ECO:0007669"/>
    <property type="project" value="UniProtKB-KW"/>
</dbReference>
<dbReference type="GO" id="GO:0016836">
    <property type="term" value="F:hydro-lyase activity"/>
    <property type="evidence" value="ECO:0007669"/>
    <property type="project" value="UniProtKB-ARBA"/>
</dbReference>
<dbReference type="SUPFAM" id="SSF53659">
    <property type="entry name" value="Isocitrate/Isopropylmalate dehydrogenase-like"/>
    <property type="match status" value="1"/>
</dbReference>
<protein>
    <submittedName>
        <fullName evidence="6">Bifunctional enoyl-CoA hydratase/phosphate acetyltransferase</fullName>
    </submittedName>
</protein>
<dbReference type="Proteomes" id="UP000321523">
    <property type="component" value="Unassembled WGS sequence"/>
</dbReference>
<evidence type="ECO:0000259" key="5">
    <source>
        <dbReference type="Pfam" id="PF01575"/>
    </source>
</evidence>
<proteinExistence type="predicted"/>